<dbReference type="EMBL" id="BMAW01039873">
    <property type="protein sequence ID" value="GFU57525.1"/>
    <property type="molecule type" value="Genomic_DNA"/>
</dbReference>
<gene>
    <name evidence="1" type="ORF">NPIL_407441</name>
</gene>
<organism evidence="1 2">
    <name type="scientific">Nephila pilipes</name>
    <name type="common">Giant wood spider</name>
    <name type="synonym">Nephila maculata</name>
    <dbReference type="NCBI Taxonomy" id="299642"/>
    <lineage>
        <taxon>Eukaryota</taxon>
        <taxon>Metazoa</taxon>
        <taxon>Ecdysozoa</taxon>
        <taxon>Arthropoda</taxon>
        <taxon>Chelicerata</taxon>
        <taxon>Arachnida</taxon>
        <taxon>Araneae</taxon>
        <taxon>Araneomorphae</taxon>
        <taxon>Entelegynae</taxon>
        <taxon>Araneoidea</taxon>
        <taxon>Nephilidae</taxon>
        <taxon>Nephila</taxon>
    </lineage>
</organism>
<dbReference type="Proteomes" id="UP000887013">
    <property type="component" value="Unassembled WGS sequence"/>
</dbReference>
<evidence type="ECO:0000313" key="1">
    <source>
        <dbReference type="EMBL" id="GFU57525.1"/>
    </source>
</evidence>
<proteinExistence type="predicted"/>
<evidence type="ECO:0000313" key="2">
    <source>
        <dbReference type="Proteomes" id="UP000887013"/>
    </source>
</evidence>
<keyword evidence="2" id="KW-1185">Reference proteome</keyword>
<dbReference type="AlphaFoldDB" id="A0A8X6R8E9"/>
<accession>A0A8X6R8E9</accession>
<protein>
    <submittedName>
        <fullName evidence="1">Uncharacterized protein</fullName>
    </submittedName>
</protein>
<comment type="caution">
    <text evidence="1">The sequence shown here is derived from an EMBL/GenBank/DDBJ whole genome shotgun (WGS) entry which is preliminary data.</text>
</comment>
<name>A0A8X6R8E9_NEPPI</name>
<sequence length="129" mass="14535">MLGFKVCPNVQIHKAVSVSFKNTHDIRHQHLETLLVAESVEIDSDLLIICKLILRIPIDVSSILEALESAFLSCFPSPFPVFFSSPFLREGGVVLEEGWSSLQRDNNAWMESKRERSVGGFYHEKTDAS</sequence>
<reference evidence="1" key="1">
    <citation type="submission" date="2020-08" db="EMBL/GenBank/DDBJ databases">
        <title>Multicomponent nature underlies the extraordinary mechanical properties of spider dragline silk.</title>
        <authorList>
            <person name="Kono N."/>
            <person name="Nakamura H."/>
            <person name="Mori M."/>
            <person name="Yoshida Y."/>
            <person name="Ohtoshi R."/>
            <person name="Malay A.D."/>
            <person name="Moran D.A.P."/>
            <person name="Tomita M."/>
            <person name="Numata K."/>
            <person name="Arakawa K."/>
        </authorList>
    </citation>
    <scope>NUCLEOTIDE SEQUENCE</scope>
</reference>